<keyword evidence="3" id="KW-1185">Reference proteome</keyword>
<accession>A0A090DA54</accession>
<gene>
    <name evidence="2" type="ORF">MPL3356_110258</name>
</gene>
<dbReference type="Proteomes" id="UP000045285">
    <property type="component" value="Unassembled WGS sequence"/>
</dbReference>
<proteinExistence type="predicted"/>
<dbReference type="EMBL" id="CCMZ01000003">
    <property type="protein sequence ID" value="CDX11961.1"/>
    <property type="molecule type" value="Genomic_DNA"/>
</dbReference>
<protein>
    <submittedName>
        <fullName evidence="2">Uncharacterized protein</fullName>
    </submittedName>
</protein>
<sequence>MNISPPSDVKLSLLVFWPTTWRGSGTRLNCCPFQNVRSGARQYPCSVLAANPLSSLLPSYSPVGQYCVRKSVVRAPGSGGPSGKRSTSSLREEGPSTSVGGFSVTPDPHLKASRSEPVRRDFGCPTCREDKENRVALLVRRLVKETEISEHQAGELVEMIGTDWASLLQRRLTIPRYRVTPMLIQQRLSNDIGSGVSYIYGVCR</sequence>
<feature type="region of interest" description="Disordered" evidence="1">
    <location>
        <begin position="75"/>
        <end position="115"/>
    </location>
</feature>
<dbReference type="AlphaFoldDB" id="A0A090DA54"/>
<evidence type="ECO:0000313" key="2">
    <source>
        <dbReference type="EMBL" id="CDX11961.1"/>
    </source>
</evidence>
<organism evidence="2 3">
    <name type="scientific">Mesorhizobium plurifarium</name>
    <dbReference type="NCBI Taxonomy" id="69974"/>
    <lineage>
        <taxon>Bacteria</taxon>
        <taxon>Pseudomonadati</taxon>
        <taxon>Pseudomonadota</taxon>
        <taxon>Alphaproteobacteria</taxon>
        <taxon>Hyphomicrobiales</taxon>
        <taxon>Phyllobacteriaceae</taxon>
        <taxon>Mesorhizobium</taxon>
    </lineage>
</organism>
<reference evidence="3" key="1">
    <citation type="submission" date="2014-08" db="EMBL/GenBank/DDBJ databases">
        <authorList>
            <person name="Moulin L."/>
        </authorList>
    </citation>
    <scope>NUCLEOTIDE SEQUENCE [LARGE SCALE GENOMIC DNA]</scope>
</reference>
<name>A0A090DA54_MESPL</name>
<evidence type="ECO:0000256" key="1">
    <source>
        <dbReference type="SAM" id="MobiDB-lite"/>
    </source>
</evidence>
<feature type="compositionally biased region" description="Polar residues" evidence="1">
    <location>
        <begin position="84"/>
        <end position="100"/>
    </location>
</feature>
<evidence type="ECO:0000313" key="3">
    <source>
        <dbReference type="Proteomes" id="UP000045285"/>
    </source>
</evidence>